<dbReference type="CDD" id="cd03117">
    <property type="entry name" value="alpha_CA_IV_XV_like"/>
    <property type="match status" value="1"/>
</dbReference>
<dbReference type="InterPro" id="IPR036398">
    <property type="entry name" value="CA_dom_sf"/>
</dbReference>
<evidence type="ECO:0000256" key="9">
    <source>
        <dbReference type="ARBA" id="ARBA00022833"/>
    </source>
</evidence>
<dbReference type="SMART" id="SM01057">
    <property type="entry name" value="Carb_anhydrase"/>
    <property type="match status" value="1"/>
</dbReference>
<dbReference type="InterPro" id="IPR041874">
    <property type="entry name" value="CA4/CA15"/>
</dbReference>
<dbReference type="InterPro" id="IPR018338">
    <property type="entry name" value="Carbonic_anhydrase_a-class_CS"/>
</dbReference>
<sequence length="341" mass="37662">MIDVPLEKSDKKKKALCFPASLEPGIDAPGVLHKMQHHLIQSIVLASFLKICAGSDWCYQSQHSCDSPCNGPEKWGSASTHCEGNAQSPINIIHRRTLPDGRLTPFQFKNYQHSFEGLIKNNGHSVQMTVTIDASVAGADLDTSYKAVQFHLHWGKDGRPGSEHTIDGEQFPMELHIVHMKEKYSNLEDALKDSSGVAVLGFVYEEKPNVNEKYNSIISALQKIKTTGSNTTLNSVSLDQLIPPPQNLTNYYRYKGSLTTPGCTESVIWTLFENPIPLSRDQLQAFFKLQFKDGKPMLDTFRPVQPLNGRSVYRSGGAVVLASATLLLASVTMALGVHLPK</sequence>
<evidence type="ECO:0000256" key="3">
    <source>
        <dbReference type="ARBA" id="ARBA00010718"/>
    </source>
</evidence>
<dbReference type="Pfam" id="PF00194">
    <property type="entry name" value="Carb_anhydrase"/>
    <property type="match status" value="1"/>
</dbReference>
<evidence type="ECO:0000256" key="10">
    <source>
        <dbReference type="ARBA" id="ARBA00023136"/>
    </source>
</evidence>
<evidence type="ECO:0000256" key="1">
    <source>
        <dbReference type="ARBA" id="ARBA00001947"/>
    </source>
</evidence>
<comment type="function">
    <text evidence="17">Reversible hydration of carbon dioxide.</text>
</comment>
<dbReference type="PANTHER" id="PTHR18952">
    <property type="entry name" value="CARBONIC ANHYDRASE"/>
    <property type="match status" value="1"/>
</dbReference>
<comment type="function">
    <text evidence="15">Catalyzes the reversible hydration of carbon dioxide into bicarbonate and protons and thus is essential to maintaining intracellular and extracellular pH. May stimulate the sodium/bicarbonate transporter activity of SLC4A4 that acts in pH homeostasis. It is essential for acid overload removal from the retina and retina epithelium, and acid release in the choriocapillaris in the choroid.</text>
</comment>
<keyword evidence="14" id="KW-0449">Lipoprotein</keyword>
<keyword evidence="21" id="KW-1185">Reference proteome</keyword>
<keyword evidence="12" id="KW-0325">Glycoprotein</keyword>
<evidence type="ECO:0000256" key="11">
    <source>
        <dbReference type="ARBA" id="ARBA00023157"/>
    </source>
</evidence>
<dbReference type="GO" id="GO:0008270">
    <property type="term" value="F:zinc ion binding"/>
    <property type="evidence" value="ECO:0007669"/>
    <property type="project" value="UniProtKB-UniRule"/>
</dbReference>
<keyword evidence="11" id="KW-1015">Disulfide bond</keyword>
<keyword evidence="6" id="KW-0336">GPI-anchor</keyword>
<evidence type="ECO:0000259" key="19">
    <source>
        <dbReference type="PROSITE" id="PS51144"/>
    </source>
</evidence>
<evidence type="ECO:0000256" key="2">
    <source>
        <dbReference type="ARBA" id="ARBA00004609"/>
    </source>
</evidence>
<evidence type="ECO:0000313" key="20">
    <source>
        <dbReference type="EMBL" id="KAL0994790.1"/>
    </source>
</evidence>
<evidence type="ECO:0000256" key="18">
    <source>
        <dbReference type="SAM" id="Phobius"/>
    </source>
</evidence>
<feature type="domain" description="Alpha-carbonic anhydrase" evidence="19">
    <location>
        <begin position="55"/>
        <end position="316"/>
    </location>
</feature>
<comment type="catalytic activity">
    <reaction evidence="16">
        <text>hydrogencarbonate + H(+) = CO2 + H2O</text>
        <dbReference type="Rhea" id="RHEA:10748"/>
        <dbReference type="ChEBI" id="CHEBI:15377"/>
        <dbReference type="ChEBI" id="CHEBI:15378"/>
        <dbReference type="ChEBI" id="CHEBI:16526"/>
        <dbReference type="ChEBI" id="CHEBI:17544"/>
        <dbReference type="EC" id="4.2.1.1"/>
    </reaction>
    <physiologicalReaction direction="left-to-right" evidence="16">
        <dbReference type="Rhea" id="RHEA:10749"/>
    </physiologicalReaction>
    <physiologicalReaction direction="right-to-left" evidence="16">
        <dbReference type="Rhea" id="RHEA:10750"/>
    </physiologicalReaction>
</comment>
<keyword evidence="9 17" id="KW-0862">Zinc</keyword>
<comment type="caution">
    <text evidence="20">The sequence shown here is derived from an EMBL/GenBank/DDBJ whole genome shotgun (WGS) entry which is preliminary data.</text>
</comment>
<evidence type="ECO:0000256" key="4">
    <source>
        <dbReference type="ARBA" id="ARBA00011736"/>
    </source>
</evidence>
<dbReference type="Proteomes" id="UP001557470">
    <property type="component" value="Unassembled WGS sequence"/>
</dbReference>
<dbReference type="EMBL" id="JAGEUA010000003">
    <property type="protein sequence ID" value="KAL0994790.1"/>
    <property type="molecule type" value="Genomic_DNA"/>
</dbReference>
<keyword evidence="13 17" id="KW-0456">Lyase</keyword>
<dbReference type="InterPro" id="IPR023561">
    <property type="entry name" value="Carbonic_anhydrase_a-class"/>
</dbReference>
<keyword evidence="8" id="KW-0732">Signal</keyword>
<evidence type="ECO:0000256" key="5">
    <source>
        <dbReference type="ARBA" id="ARBA00022475"/>
    </source>
</evidence>
<keyword evidence="10 18" id="KW-0472">Membrane</keyword>
<name>A0ABD0XNG6_UMBPY</name>
<dbReference type="PROSITE" id="PS51144">
    <property type="entry name" value="ALPHA_CA_2"/>
    <property type="match status" value="1"/>
</dbReference>
<evidence type="ECO:0000256" key="16">
    <source>
        <dbReference type="ARBA" id="ARBA00049061"/>
    </source>
</evidence>
<dbReference type="InterPro" id="IPR001148">
    <property type="entry name" value="CA_dom"/>
</dbReference>
<keyword evidence="5" id="KW-1003">Cell membrane</keyword>
<comment type="cofactor">
    <cofactor evidence="1 17">
        <name>Zn(2+)</name>
        <dbReference type="ChEBI" id="CHEBI:29105"/>
    </cofactor>
</comment>
<dbReference type="EC" id="4.2.1.1" evidence="17"/>
<evidence type="ECO:0000256" key="12">
    <source>
        <dbReference type="ARBA" id="ARBA00023180"/>
    </source>
</evidence>
<dbReference type="Gene3D" id="3.10.200.10">
    <property type="entry name" value="Alpha carbonic anhydrase"/>
    <property type="match status" value="1"/>
</dbReference>
<keyword evidence="18" id="KW-1133">Transmembrane helix</keyword>
<feature type="transmembrane region" description="Helical" evidence="18">
    <location>
        <begin position="318"/>
        <end position="339"/>
    </location>
</feature>
<protein>
    <recommendedName>
        <fullName evidence="17">Carbonic anhydrase</fullName>
        <ecNumber evidence="17">4.2.1.1</ecNumber>
    </recommendedName>
</protein>
<dbReference type="PROSITE" id="PS00162">
    <property type="entry name" value="ALPHA_CA_1"/>
    <property type="match status" value="1"/>
</dbReference>
<reference evidence="20 21" key="1">
    <citation type="submission" date="2024-06" db="EMBL/GenBank/DDBJ databases">
        <authorList>
            <person name="Pan Q."/>
            <person name="Wen M."/>
            <person name="Jouanno E."/>
            <person name="Zahm M."/>
            <person name="Klopp C."/>
            <person name="Cabau C."/>
            <person name="Louis A."/>
            <person name="Berthelot C."/>
            <person name="Parey E."/>
            <person name="Roest Crollius H."/>
            <person name="Montfort J."/>
            <person name="Robinson-Rechavi M."/>
            <person name="Bouchez O."/>
            <person name="Lampietro C."/>
            <person name="Lopez Roques C."/>
            <person name="Donnadieu C."/>
            <person name="Postlethwait J."/>
            <person name="Bobe J."/>
            <person name="Verreycken H."/>
            <person name="Guiguen Y."/>
        </authorList>
    </citation>
    <scope>NUCLEOTIDE SEQUENCE [LARGE SCALE GENOMIC DNA]</scope>
    <source>
        <strain evidence="20">Up_M1</strain>
        <tissue evidence="20">Testis</tissue>
    </source>
</reference>
<dbReference type="SUPFAM" id="SSF51069">
    <property type="entry name" value="Carbonic anhydrase"/>
    <property type="match status" value="1"/>
</dbReference>
<keyword evidence="7 17" id="KW-0479">Metal-binding</keyword>
<comment type="similarity">
    <text evidence="3 17">Belongs to the alpha-carbonic anhydrase family.</text>
</comment>
<evidence type="ECO:0000256" key="17">
    <source>
        <dbReference type="RuleBase" id="RU367011"/>
    </source>
</evidence>
<evidence type="ECO:0000256" key="6">
    <source>
        <dbReference type="ARBA" id="ARBA00022622"/>
    </source>
</evidence>
<evidence type="ECO:0000256" key="15">
    <source>
        <dbReference type="ARBA" id="ARBA00045603"/>
    </source>
</evidence>
<comment type="subcellular location">
    <subcellularLocation>
        <location evidence="2">Cell membrane</location>
        <topology evidence="2">Lipid-anchor</topology>
        <topology evidence="2">GPI-anchor</topology>
    </subcellularLocation>
</comment>
<dbReference type="FunFam" id="3.10.200.10:FF:000003">
    <property type="entry name" value="Carbonic anhydrase 12"/>
    <property type="match status" value="1"/>
</dbReference>
<dbReference type="GO" id="GO:0005886">
    <property type="term" value="C:plasma membrane"/>
    <property type="evidence" value="ECO:0007669"/>
    <property type="project" value="UniProtKB-SubCell"/>
</dbReference>
<evidence type="ECO:0000256" key="14">
    <source>
        <dbReference type="ARBA" id="ARBA00023288"/>
    </source>
</evidence>
<organism evidence="20 21">
    <name type="scientific">Umbra pygmaea</name>
    <name type="common">Eastern mudminnow</name>
    <dbReference type="NCBI Taxonomy" id="75934"/>
    <lineage>
        <taxon>Eukaryota</taxon>
        <taxon>Metazoa</taxon>
        <taxon>Chordata</taxon>
        <taxon>Craniata</taxon>
        <taxon>Vertebrata</taxon>
        <taxon>Euteleostomi</taxon>
        <taxon>Actinopterygii</taxon>
        <taxon>Neopterygii</taxon>
        <taxon>Teleostei</taxon>
        <taxon>Protacanthopterygii</taxon>
        <taxon>Esociformes</taxon>
        <taxon>Umbridae</taxon>
        <taxon>Umbra</taxon>
    </lineage>
</organism>
<evidence type="ECO:0000313" key="21">
    <source>
        <dbReference type="Proteomes" id="UP001557470"/>
    </source>
</evidence>
<comment type="subunit">
    <text evidence="4">Interacts with SLC4A4.</text>
</comment>
<evidence type="ECO:0000256" key="13">
    <source>
        <dbReference type="ARBA" id="ARBA00023239"/>
    </source>
</evidence>
<dbReference type="PANTHER" id="PTHR18952:SF95">
    <property type="entry name" value="CARBONIC ANHYDRASE 4"/>
    <property type="match status" value="1"/>
</dbReference>
<dbReference type="AlphaFoldDB" id="A0ABD0XNG6"/>
<dbReference type="GO" id="GO:0004089">
    <property type="term" value="F:carbonate dehydratase activity"/>
    <property type="evidence" value="ECO:0007669"/>
    <property type="project" value="UniProtKB-UniRule"/>
</dbReference>
<evidence type="ECO:0000256" key="8">
    <source>
        <dbReference type="ARBA" id="ARBA00022729"/>
    </source>
</evidence>
<proteinExistence type="inferred from homology"/>
<gene>
    <name evidence="20" type="ORF">UPYG_G00127190</name>
</gene>
<keyword evidence="18" id="KW-0812">Transmembrane</keyword>
<accession>A0ABD0XNG6</accession>
<evidence type="ECO:0000256" key="7">
    <source>
        <dbReference type="ARBA" id="ARBA00022723"/>
    </source>
</evidence>
<dbReference type="GO" id="GO:0098552">
    <property type="term" value="C:side of membrane"/>
    <property type="evidence" value="ECO:0007669"/>
    <property type="project" value="UniProtKB-KW"/>
</dbReference>